<name>F0W9Q9_9STRA</name>
<reference evidence="1" key="1">
    <citation type="journal article" date="2011" name="PLoS Biol.">
        <title>Gene gain and loss during evolution of obligate parasitism in the white rust pathogen of Arabidopsis thaliana.</title>
        <authorList>
            <person name="Kemen E."/>
            <person name="Gardiner A."/>
            <person name="Schultz-Larsen T."/>
            <person name="Kemen A.C."/>
            <person name="Balmuth A.L."/>
            <person name="Robert-Seilaniantz A."/>
            <person name="Bailey K."/>
            <person name="Holub E."/>
            <person name="Studholme D.J."/>
            <person name="Maclean D."/>
            <person name="Jones J.D."/>
        </authorList>
    </citation>
    <scope>NUCLEOTIDE SEQUENCE</scope>
</reference>
<dbReference type="InterPro" id="IPR016024">
    <property type="entry name" value="ARM-type_fold"/>
</dbReference>
<reference evidence="1" key="2">
    <citation type="submission" date="2011-02" db="EMBL/GenBank/DDBJ databases">
        <authorList>
            <person name="MacLean D."/>
        </authorList>
    </citation>
    <scope>NUCLEOTIDE SEQUENCE</scope>
</reference>
<sequence length="666" mass="75137">MSIPQPKCRSEQQIMNDLTKLITLKEFTSKKTTDVLRELAVCYASPNLTNSLPPSVLRDLRTLLKSLKDKKEDIRLAKFVYSFLTRAMSQFESLTLQNVPSETLEGTQSQLRLFLQDVENSEIAASSVWRKHTAIKMYAQLCRIFHQSHNFLNYAKSILSTSPVWSSTSSVAPPSSDSKRKIGVHSFLPSTLSGKKDLTAHLSVLNATFHGIRHFLKCEDQRLFLDKLFEAFFCLPKTCASRHASAIIYNLFQSGGEYAENVIRALEVHILVSKPVSLYLGDVMASIYMIHVCARISRLDGNSKIAIPPLVSNCVREWILDLVVGYLSVNAAQDPLPRAVLAVTLEEMVLELPAEATYLHVRGTLTIFEVVSAAILKLLRDPSTHSNSVGLHRVYRVIETTAKSLDSVTLKSSVDANVLCKLTEKMMESVCHPSEFVAIQCFRGLVWLLPRPNVNKSPWKLLMSRILELSEKQIPSEMRVSLANALLDRAVTFPKAHDRECDIDLLRICLAVVLFWFKSHPCVWHGDILVSIWRASSCLPCMRDAHFTSIQLVLGFYQSKDSEHSECIAITHSQTLWYLYEASACVVEHPVWAQSLVLQLTRHLLLASSPLRRASTHVLGQICLKARENLPQNQDLIHQITDLMKFQSAFDEKTFKFASFNTNKLI</sequence>
<proteinExistence type="predicted"/>
<organism evidence="1">
    <name type="scientific">Albugo laibachii Nc14</name>
    <dbReference type="NCBI Taxonomy" id="890382"/>
    <lineage>
        <taxon>Eukaryota</taxon>
        <taxon>Sar</taxon>
        <taxon>Stramenopiles</taxon>
        <taxon>Oomycota</taxon>
        <taxon>Peronosporomycetes</taxon>
        <taxon>Albuginales</taxon>
        <taxon>Albuginaceae</taxon>
        <taxon>Albugo</taxon>
    </lineage>
</organism>
<evidence type="ECO:0000313" key="1">
    <source>
        <dbReference type="EMBL" id="CCA17877.1"/>
    </source>
</evidence>
<gene>
    <name evidence="1" type="primary">AlNc14C41G3513</name>
    <name evidence="1" type="ORF">ALNC14_040200</name>
</gene>
<dbReference type="AlphaFoldDB" id="F0W9Q9"/>
<dbReference type="SUPFAM" id="SSF48371">
    <property type="entry name" value="ARM repeat"/>
    <property type="match status" value="1"/>
</dbReference>
<protein>
    <submittedName>
        <fullName evidence="1">Uncharacterized protein AlNc14C41G3513</fullName>
    </submittedName>
</protein>
<dbReference type="EMBL" id="FR824086">
    <property type="protein sequence ID" value="CCA17877.1"/>
    <property type="molecule type" value="Genomic_DNA"/>
</dbReference>
<dbReference type="HOGENOM" id="CLU_358091_0_0_1"/>
<accession>F0W9Q9</accession>